<evidence type="ECO:0000313" key="3">
    <source>
        <dbReference type="EMBL" id="RZS59847.1"/>
    </source>
</evidence>
<gene>
    <name evidence="3" type="ORF">EV386_0083</name>
</gene>
<dbReference type="Proteomes" id="UP000293852">
    <property type="component" value="Unassembled WGS sequence"/>
</dbReference>
<dbReference type="PANTHER" id="PTHR35788:SF1">
    <property type="entry name" value="EXPORTED PROTEIN"/>
    <property type="match status" value="1"/>
</dbReference>
<organism evidence="3 4">
    <name type="scientific">Xylanimonas ulmi</name>
    <dbReference type="NCBI Taxonomy" id="228973"/>
    <lineage>
        <taxon>Bacteria</taxon>
        <taxon>Bacillati</taxon>
        <taxon>Actinomycetota</taxon>
        <taxon>Actinomycetes</taxon>
        <taxon>Micrococcales</taxon>
        <taxon>Promicromonosporaceae</taxon>
        <taxon>Xylanimonas</taxon>
    </lineage>
</organism>
<feature type="region of interest" description="Disordered" evidence="1">
    <location>
        <begin position="1"/>
        <end position="82"/>
    </location>
</feature>
<dbReference type="InterPro" id="IPR007391">
    <property type="entry name" value="Vancomycin_resist_VanW"/>
</dbReference>
<proteinExistence type="predicted"/>
<feature type="transmembrane region" description="Helical" evidence="2">
    <location>
        <begin position="88"/>
        <end position="109"/>
    </location>
</feature>
<evidence type="ECO:0000313" key="4">
    <source>
        <dbReference type="Proteomes" id="UP000293852"/>
    </source>
</evidence>
<dbReference type="RefSeq" id="WP_130411314.1">
    <property type="nucleotide sequence ID" value="NZ_SGWX01000001.1"/>
</dbReference>
<comment type="caution">
    <text evidence="3">The sequence shown here is derived from an EMBL/GenBank/DDBJ whole genome shotgun (WGS) entry which is preliminary data.</text>
</comment>
<evidence type="ECO:0000256" key="2">
    <source>
        <dbReference type="SAM" id="Phobius"/>
    </source>
</evidence>
<dbReference type="EMBL" id="SGWX01000001">
    <property type="protein sequence ID" value="RZS59847.1"/>
    <property type="molecule type" value="Genomic_DNA"/>
</dbReference>
<evidence type="ECO:0000256" key="1">
    <source>
        <dbReference type="SAM" id="MobiDB-lite"/>
    </source>
</evidence>
<keyword evidence="2" id="KW-0812">Transmembrane</keyword>
<protein>
    <submittedName>
        <fullName evidence="3">Vancomycin resistance protein YoaR</fullName>
    </submittedName>
</protein>
<feature type="compositionally biased region" description="Low complexity" evidence="1">
    <location>
        <begin position="57"/>
        <end position="79"/>
    </location>
</feature>
<reference evidence="3 4" key="1">
    <citation type="submission" date="2019-02" db="EMBL/GenBank/DDBJ databases">
        <title>Sequencing the genomes of 1000 actinobacteria strains.</title>
        <authorList>
            <person name="Klenk H.-P."/>
        </authorList>
    </citation>
    <scope>NUCLEOTIDE SEQUENCE [LARGE SCALE GENOMIC DNA]</scope>
    <source>
        <strain evidence="3 4">DSM 16932</strain>
    </source>
</reference>
<dbReference type="AlphaFoldDB" id="A0A4Q7LZK8"/>
<name>A0A4Q7LZK8_9MICO</name>
<dbReference type="PANTHER" id="PTHR35788">
    <property type="entry name" value="EXPORTED PROTEIN-RELATED"/>
    <property type="match status" value="1"/>
</dbReference>
<keyword evidence="2" id="KW-0472">Membrane</keyword>
<sequence>MGHSTERDLAPAPLTPRAGQGPRTPRSTAVTLALPAVPPPAAGPQAAPATEPPSATPPAAETPAAATAAGTPAEPMDGAARSRRRRRALAGVAGVAVLAGAYAGAQWLASSRVPAGTTVAGVDLGGLARDAAVTALDDALADRVGEPVELVAATASATVDPAEAGLAFDAAATVDRLTGFSLHPLRLWAHIDGHNEADPVVLVDRARLDAAALTLAERLEVEPVDGSVGFADAQAVTTAAQEGSHVAPDDAAHALASRWLVETGPLDVPAQPVPPAIGQDATDAAYAQARQIVAAPVVVEVAGQRPELPAAVLADAAAFEPAAGELVVGFDGEALHTAVVERTTGLLAAPQNAHFTFAAGRPQIAGGVPGTTLDADALATAVGAAALFEEADASGAGRTAQVDLVEQAPERTREALEALGVSEVVASFSTGVTADAVRTNNLRRGAELLTGTLVRPGETFSLLDALGPITPARGFGNAPVIVGGRLVPGLGGGLSQMATNVYNAAHFAGFEIVERQPHSVWIPRYPAGREATIFTGSIDLRFRNNTPYGAVLRSWVSGGQLHVEIWGTEHFRVESVAGPKRNIRPATVNVSTDANCAPSPVGQDGFTITNTRRVFRGSTLVSETAHTWTYRPDHGVACHPY</sequence>
<keyword evidence="4" id="KW-1185">Reference proteome</keyword>
<dbReference type="OrthoDB" id="9813301at2"/>
<dbReference type="InterPro" id="IPR052913">
    <property type="entry name" value="Glycopeptide_resist_protein"/>
</dbReference>
<accession>A0A4Q7LZK8</accession>
<keyword evidence="2" id="KW-1133">Transmembrane helix</keyword>
<dbReference type="Pfam" id="PF04294">
    <property type="entry name" value="VanW"/>
    <property type="match status" value="1"/>
</dbReference>